<name>A0AA47M8M6_MERPO</name>
<dbReference type="InterPro" id="IPR036691">
    <property type="entry name" value="Endo/exonu/phosph_ase_sf"/>
</dbReference>
<evidence type="ECO:0000313" key="2">
    <source>
        <dbReference type="Proteomes" id="UP001174136"/>
    </source>
</evidence>
<dbReference type="SUPFAM" id="SSF56219">
    <property type="entry name" value="DNase I-like"/>
    <property type="match status" value="1"/>
</dbReference>
<dbReference type="AlphaFoldDB" id="A0AA47M8M6"/>
<evidence type="ECO:0000313" key="1">
    <source>
        <dbReference type="EMBL" id="KAK0135467.1"/>
    </source>
</evidence>
<protein>
    <submittedName>
        <fullName evidence="1">Craniofacial development protein 2</fullName>
    </submittedName>
</protein>
<dbReference type="Gene3D" id="3.60.10.10">
    <property type="entry name" value="Endonuclease/exonuclease/phosphatase"/>
    <property type="match status" value="1"/>
</dbReference>
<accession>A0AA47M8M6</accession>
<comment type="caution">
    <text evidence="1">The sequence shown here is derived from an EMBL/GenBank/DDBJ whole genome shotgun (WGS) entry which is preliminary data.</text>
</comment>
<proteinExistence type="predicted"/>
<sequence>MDSASSDRPERRTAVIAKELRRFKIDLAALSETRLADKGQLKQEKAVDEPRIHGVGFAIKNNLITHLPKSPVGINEWLMTLRLKLMNNQMATAVSAYAPALDSQDEDKEAFYAALDNILTNIPKEDKVLLLRDFNARVGKDHKVWKATMGKEGVGNINSNGVVLLSKCAEHDLVITKQEISSKRNKFKTSWMHPRPKCWHLIDYVIVRAKDRKDVKITRAMTGADDCWTDHRLIHSIMTIRLMH</sequence>
<gene>
    <name evidence="1" type="primary">CFDP2_47</name>
    <name evidence="1" type="ORF">N1851_028678</name>
</gene>
<dbReference type="PANTHER" id="PTHR23227:SF84">
    <property type="entry name" value="ENDONUCLEASE_EXONUCLEASE_PHOSPHATASE DOMAIN-CONTAINING PROTEIN"/>
    <property type="match status" value="1"/>
</dbReference>
<organism evidence="1 2">
    <name type="scientific">Merluccius polli</name>
    <name type="common">Benguela hake</name>
    <name type="synonym">Merluccius cadenati</name>
    <dbReference type="NCBI Taxonomy" id="89951"/>
    <lineage>
        <taxon>Eukaryota</taxon>
        <taxon>Metazoa</taxon>
        <taxon>Chordata</taxon>
        <taxon>Craniata</taxon>
        <taxon>Vertebrata</taxon>
        <taxon>Euteleostomi</taxon>
        <taxon>Actinopterygii</taxon>
        <taxon>Neopterygii</taxon>
        <taxon>Teleostei</taxon>
        <taxon>Neoteleostei</taxon>
        <taxon>Acanthomorphata</taxon>
        <taxon>Zeiogadaria</taxon>
        <taxon>Gadariae</taxon>
        <taxon>Gadiformes</taxon>
        <taxon>Gadoidei</taxon>
        <taxon>Merlucciidae</taxon>
        <taxon>Merluccius</taxon>
    </lineage>
</organism>
<keyword evidence="2" id="KW-1185">Reference proteome</keyword>
<dbReference type="EMBL" id="JAOPHQ010005424">
    <property type="protein sequence ID" value="KAK0135467.1"/>
    <property type="molecule type" value="Genomic_DNA"/>
</dbReference>
<dbReference type="InterPro" id="IPR027124">
    <property type="entry name" value="Swc5/CFDP1/2"/>
</dbReference>
<dbReference type="PANTHER" id="PTHR23227">
    <property type="entry name" value="BUCENTAUR RELATED"/>
    <property type="match status" value="1"/>
</dbReference>
<dbReference type="Proteomes" id="UP001174136">
    <property type="component" value="Unassembled WGS sequence"/>
</dbReference>
<reference evidence="1" key="1">
    <citation type="journal article" date="2023" name="Front. Mar. Sci.">
        <title>A new Merluccius polli reference genome to investigate the effects of global change in West African waters.</title>
        <authorList>
            <person name="Mateo J.L."/>
            <person name="Blanco-Fernandez C."/>
            <person name="Garcia-Vazquez E."/>
            <person name="Machado-Schiaffino G."/>
        </authorList>
    </citation>
    <scope>NUCLEOTIDE SEQUENCE</scope>
    <source>
        <strain evidence="1">C29</strain>
        <tissue evidence="1">Fin</tissue>
    </source>
</reference>